<evidence type="ECO:0000256" key="1">
    <source>
        <dbReference type="SAM" id="MobiDB-lite"/>
    </source>
</evidence>
<gene>
    <name evidence="3" type="ORF">MUN78_12630</name>
</gene>
<sequence>MAPVSGSGAALGSDGAARAEPTTPDGRAAAEQAAEEAGGAGGLGTEDHGTEDHGTEEHGVERHRAEEGGADDLGADDLGACDLGAEAFATRGGGVRELLEELGLAEEILRPAPLGSWVVSASPEGGDRAVPLPAAGVLGIPSRPFSRGALRVLGFAGAARAWSDRVLPRRIGRDADTLAALVRARLGARVLDRIVRPVALGVYSRDPGALAVAAVPGLAAAFSRRGSLLSAAGELRASSRAAGGAVAGLRGGMTVLVDCLRAELAELGVEVVTGVRATSLAPARTGGWVVTGSRRAARRVEASPPGDADPRVRRLALDAVLPADAVILAVPEPAARALLGEAPAASPADRVEIVALSIDDPRLDRAPRGTGALVAPAAAPGSAARSAGSVIAARGAVVPGAVAAERTAIRAKALTHVTAKWPGRTASGSTASAGTVPGRHILRLSYGRAGRDPETAGLSDPEACALALADASRILGVALDPRSVRGMARRGWHAGGPPAGASIAERAPGGVVCAGDWVSGTGLASVVPGARSAAERACAEGRTALGAAIRTARREGGGTRPGRAPLRASAAIRNAPHDLPAPTPENPA</sequence>
<keyword evidence="4" id="KW-1185">Reference proteome</keyword>
<feature type="compositionally biased region" description="Low complexity" evidence="1">
    <location>
        <begin position="1"/>
        <end position="16"/>
    </location>
</feature>
<dbReference type="InterPro" id="IPR050464">
    <property type="entry name" value="Zeta_carotene_desat/Oxidored"/>
</dbReference>
<protein>
    <submittedName>
        <fullName evidence="3">FAD-dependent oxidoreductase</fullName>
    </submittedName>
</protein>
<dbReference type="PANTHER" id="PTHR42923:SF3">
    <property type="entry name" value="PROTOPORPHYRINOGEN OXIDASE"/>
    <property type="match status" value="1"/>
</dbReference>
<evidence type="ECO:0000313" key="3">
    <source>
        <dbReference type="EMBL" id="UOQ58916.1"/>
    </source>
</evidence>
<dbReference type="SUPFAM" id="SSF51905">
    <property type="entry name" value="FAD/NAD(P)-binding domain"/>
    <property type="match status" value="1"/>
</dbReference>
<feature type="compositionally biased region" description="Pro residues" evidence="1">
    <location>
        <begin position="579"/>
        <end position="588"/>
    </location>
</feature>
<feature type="region of interest" description="Disordered" evidence="1">
    <location>
        <begin position="1"/>
        <end position="63"/>
    </location>
</feature>
<dbReference type="Proteomes" id="UP000831786">
    <property type="component" value="Chromosome"/>
</dbReference>
<organism evidence="3 4">
    <name type="scientific">Leucobacter allii</name>
    <dbReference type="NCBI Taxonomy" id="2932247"/>
    <lineage>
        <taxon>Bacteria</taxon>
        <taxon>Bacillati</taxon>
        <taxon>Actinomycetota</taxon>
        <taxon>Actinomycetes</taxon>
        <taxon>Micrococcales</taxon>
        <taxon>Microbacteriaceae</taxon>
        <taxon>Leucobacter</taxon>
    </lineage>
</organism>
<dbReference type="InterPro" id="IPR002937">
    <property type="entry name" value="Amino_oxidase"/>
</dbReference>
<dbReference type="Gene3D" id="3.90.660.20">
    <property type="entry name" value="Protoporphyrinogen oxidase, mitochondrial, domain 2"/>
    <property type="match status" value="1"/>
</dbReference>
<dbReference type="SUPFAM" id="SSF54373">
    <property type="entry name" value="FAD-linked reductases, C-terminal domain"/>
    <property type="match status" value="1"/>
</dbReference>
<dbReference type="Pfam" id="PF01593">
    <property type="entry name" value="Amino_oxidase"/>
    <property type="match status" value="1"/>
</dbReference>
<dbReference type="EMBL" id="CP095045">
    <property type="protein sequence ID" value="UOQ58916.1"/>
    <property type="molecule type" value="Genomic_DNA"/>
</dbReference>
<feature type="domain" description="Amine oxidase" evidence="2">
    <location>
        <begin position="81"/>
        <end position="338"/>
    </location>
</feature>
<accession>A0ABY4FRK9</accession>
<dbReference type="Gene3D" id="1.10.3110.10">
    <property type="entry name" value="protoporphyrinogen ix oxidase, domain 3"/>
    <property type="match status" value="1"/>
</dbReference>
<feature type="compositionally biased region" description="Basic and acidic residues" evidence="1">
    <location>
        <begin position="45"/>
        <end position="63"/>
    </location>
</feature>
<dbReference type="PANTHER" id="PTHR42923">
    <property type="entry name" value="PROTOPORPHYRINOGEN OXIDASE"/>
    <property type="match status" value="1"/>
</dbReference>
<name>A0ABY4FRK9_9MICO</name>
<feature type="compositionally biased region" description="Low complexity" evidence="1">
    <location>
        <begin position="26"/>
        <end position="37"/>
    </location>
</feature>
<evidence type="ECO:0000259" key="2">
    <source>
        <dbReference type="Pfam" id="PF01593"/>
    </source>
</evidence>
<proteinExistence type="predicted"/>
<evidence type="ECO:0000313" key="4">
    <source>
        <dbReference type="Proteomes" id="UP000831786"/>
    </source>
</evidence>
<feature type="region of interest" description="Disordered" evidence="1">
    <location>
        <begin position="547"/>
        <end position="588"/>
    </location>
</feature>
<reference evidence="3 4" key="1">
    <citation type="submission" date="2022-04" db="EMBL/GenBank/DDBJ databases">
        <title>Leucobacter sp. isolated from rhizosphere of garlic.</title>
        <authorList>
            <person name="Won M."/>
            <person name="Lee C.-M."/>
            <person name="Woen H.-Y."/>
            <person name="Kwon S.-W."/>
        </authorList>
    </citation>
    <scope>NUCLEOTIDE SEQUENCE [LARGE SCALE GENOMIC DNA]</scope>
    <source>
        <strain evidence="3 4">H21R-40</strain>
    </source>
</reference>
<dbReference type="InterPro" id="IPR036188">
    <property type="entry name" value="FAD/NAD-bd_sf"/>
</dbReference>